<feature type="transmembrane region" description="Helical" evidence="14">
    <location>
        <begin position="96"/>
        <end position="120"/>
    </location>
</feature>
<organism evidence="15 16">
    <name type="scientific">Candidatus Phycorickettsia trachydisci</name>
    <dbReference type="NCBI Taxonomy" id="2115978"/>
    <lineage>
        <taxon>Bacteria</taxon>
        <taxon>Pseudomonadati</taxon>
        <taxon>Pseudomonadota</taxon>
        <taxon>Alphaproteobacteria</taxon>
        <taxon>Rickettsiales</taxon>
        <taxon>Rickettsiaceae</taxon>
        <taxon>Candidatus Phycorickettsia</taxon>
    </lineage>
</organism>
<evidence type="ECO:0000256" key="2">
    <source>
        <dbReference type="ARBA" id="ARBA00006434"/>
    </source>
</evidence>
<dbReference type="InterPro" id="IPR038377">
    <property type="entry name" value="Na/Glc_symporter_sf"/>
</dbReference>
<dbReference type="GO" id="GO:0015293">
    <property type="term" value="F:symporter activity"/>
    <property type="evidence" value="ECO:0007669"/>
    <property type="project" value="UniProtKB-KW"/>
</dbReference>
<feature type="transmembrane region" description="Helical" evidence="14">
    <location>
        <begin position="251"/>
        <end position="272"/>
    </location>
</feature>
<dbReference type="InterPro" id="IPR001734">
    <property type="entry name" value="Na/solute_symporter"/>
</dbReference>
<keyword evidence="11" id="KW-0739">Sodium transport</keyword>
<name>A0A2P1P6U3_9RICK</name>
<dbReference type="Pfam" id="PF00474">
    <property type="entry name" value="SSF"/>
    <property type="match status" value="1"/>
</dbReference>
<evidence type="ECO:0000256" key="11">
    <source>
        <dbReference type="ARBA" id="ARBA00023201"/>
    </source>
</evidence>
<evidence type="ECO:0000256" key="1">
    <source>
        <dbReference type="ARBA" id="ARBA00004651"/>
    </source>
</evidence>
<dbReference type="EMBL" id="CP027845">
    <property type="protein sequence ID" value="AVP86975.1"/>
    <property type="molecule type" value="Genomic_DNA"/>
</dbReference>
<reference evidence="15 16" key="1">
    <citation type="submission" date="2018-03" db="EMBL/GenBank/DDBJ databases">
        <title>A gene transfer event suggests a long-term partnership between eustigmatophyte algae and a novel lineage of endosymbiotic bacteria.</title>
        <authorList>
            <person name="Yurchenko T."/>
            <person name="Sevcikova T."/>
            <person name="Pribyl P."/>
            <person name="El Karkouri K."/>
            <person name="Klimes V."/>
            <person name="Amaral R."/>
            <person name="Zbrankova V."/>
            <person name="Kim E."/>
            <person name="Raoult D."/>
            <person name="Santos L.M.A."/>
            <person name="Elias M."/>
        </authorList>
    </citation>
    <scope>NUCLEOTIDE SEQUENCE [LARGE SCALE GENOMIC DNA]</scope>
    <source>
        <strain evidence="15">CCALA 838</strain>
    </source>
</reference>
<evidence type="ECO:0000256" key="14">
    <source>
        <dbReference type="SAM" id="Phobius"/>
    </source>
</evidence>
<feature type="transmembrane region" description="Helical" evidence="14">
    <location>
        <begin position="45"/>
        <end position="65"/>
    </location>
</feature>
<dbReference type="PROSITE" id="PS50283">
    <property type="entry name" value="NA_SOLUT_SYMP_3"/>
    <property type="match status" value="1"/>
</dbReference>
<dbReference type="KEGG" id="ptc:phytr_110"/>
<keyword evidence="6" id="KW-0769">Symport</keyword>
<evidence type="ECO:0000256" key="13">
    <source>
        <dbReference type="RuleBase" id="RU362091"/>
    </source>
</evidence>
<proteinExistence type="inferred from homology"/>
<evidence type="ECO:0000256" key="12">
    <source>
        <dbReference type="ARBA" id="ARBA00033708"/>
    </source>
</evidence>
<evidence type="ECO:0000256" key="4">
    <source>
        <dbReference type="ARBA" id="ARBA00022475"/>
    </source>
</evidence>
<accession>A0A2P1P6U3</accession>
<evidence type="ECO:0000256" key="7">
    <source>
        <dbReference type="ARBA" id="ARBA00022989"/>
    </source>
</evidence>
<dbReference type="PANTHER" id="PTHR48086:SF3">
    <property type="entry name" value="SODIUM_PROLINE SYMPORTER"/>
    <property type="match status" value="1"/>
</dbReference>
<evidence type="ECO:0000256" key="3">
    <source>
        <dbReference type="ARBA" id="ARBA00022448"/>
    </source>
</evidence>
<dbReference type="GO" id="GO:0006814">
    <property type="term" value="P:sodium ion transport"/>
    <property type="evidence" value="ECO:0007669"/>
    <property type="project" value="UniProtKB-KW"/>
</dbReference>
<keyword evidence="10 14" id="KW-0472">Membrane</keyword>
<keyword evidence="9" id="KW-0406">Ion transport</keyword>
<dbReference type="SUPFAM" id="SSF55874">
    <property type="entry name" value="ATPase domain of HSP90 chaperone/DNA topoisomerase II/histidine kinase"/>
    <property type="match status" value="1"/>
</dbReference>
<sequence>MSDNPNLKPDDLVSYIIDHYSYVIGFKGIISIGIMAMIMSTSDSLINSISIIFAHDFYKPLGFIWAKNELFVGRIAALLSGLLAVFFALKAESVSPLIISFAGLYLPVVSIPFIFAIFGFRSSEKSVLFAMTGSLITIFLWKVLFSDSTIDSFIPGIIASIIFLFGTHYLTDQPGGWVGIKDKEALIAIKQQRSFKLGQFFHSIINFDFVKPLEKNSPNSEFMYVYTGFFCFLSFYLNLITVHYDHTFGKFFEVATPLVLFMATSLFIYPLWPDYLKSKETIVRLIWNITVFYSLVFVGFMFAIAGNFASPQVMILMVNLIVIALLVRWQWALTMILAGIFVAWRFSNHHFAELIAVNQGSIKLQIVYILLLMSSLLLIFLKPRQEGQTLAMARIKHLKSKILSYEACMIQAMSSNSKVQNLDKYYEKDGDNMSIAHMFFDFYENLSHEEQKETARLILRSVMRLENFEANLASIDALARDDINLRKEEIDFTYLIQDRLRICRKLYEEDGNEKNFILNISENVKILGDRFYYEQMVDNLIINAIMYCTSKTITIHLERFGPNSLRLYIRI</sequence>
<dbReference type="InterPro" id="IPR050277">
    <property type="entry name" value="Sodium:Solute_Symporter"/>
</dbReference>
<evidence type="ECO:0000256" key="5">
    <source>
        <dbReference type="ARBA" id="ARBA00022692"/>
    </source>
</evidence>
<evidence type="ECO:0000256" key="6">
    <source>
        <dbReference type="ARBA" id="ARBA00022847"/>
    </source>
</evidence>
<keyword evidence="16" id="KW-1185">Reference proteome</keyword>
<protein>
    <submittedName>
        <fullName evidence="15">Alkaline phosphatase</fullName>
    </submittedName>
</protein>
<keyword evidence="7 14" id="KW-1133">Transmembrane helix</keyword>
<keyword evidence="4" id="KW-1003">Cell membrane</keyword>
<gene>
    <name evidence="15" type="ORF">phytr_110</name>
</gene>
<dbReference type="Gene3D" id="1.20.1730.10">
    <property type="entry name" value="Sodium/glucose cotransporter"/>
    <property type="match status" value="1"/>
</dbReference>
<feature type="transmembrane region" description="Helical" evidence="14">
    <location>
        <begin position="152"/>
        <end position="171"/>
    </location>
</feature>
<dbReference type="InterPro" id="IPR036890">
    <property type="entry name" value="HATPase_C_sf"/>
</dbReference>
<feature type="transmembrane region" description="Helical" evidence="14">
    <location>
        <begin position="222"/>
        <end position="239"/>
    </location>
</feature>
<keyword evidence="3" id="KW-0813">Transport</keyword>
<dbReference type="OrthoDB" id="5464450at2"/>
<dbReference type="PANTHER" id="PTHR48086">
    <property type="entry name" value="SODIUM/PROLINE SYMPORTER-RELATED"/>
    <property type="match status" value="1"/>
</dbReference>
<feature type="transmembrane region" description="Helical" evidence="14">
    <location>
        <begin position="364"/>
        <end position="381"/>
    </location>
</feature>
<comment type="similarity">
    <text evidence="2 13">Belongs to the sodium:solute symporter (SSF) (TC 2.A.21) family.</text>
</comment>
<feature type="transmembrane region" description="Helical" evidence="14">
    <location>
        <begin position="20"/>
        <end position="38"/>
    </location>
</feature>
<feature type="transmembrane region" description="Helical" evidence="14">
    <location>
        <begin position="284"/>
        <end position="304"/>
    </location>
</feature>
<evidence type="ECO:0000256" key="9">
    <source>
        <dbReference type="ARBA" id="ARBA00023065"/>
    </source>
</evidence>
<keyword evidence="5 14" id="KW-0812">Transmembrane</keyword>
<feature type="transmembrane region" description="Helical" evidence="14">
    <location>
        <begin position="316"/>
        <end position="344"/>
    </location>
</feature>
<evidence type="ECO:0000256" key="10">
    <source>
        <dbReference type="ARBA" id="ARBA00023136"/>
    </source>
</evidence>
<dbReference type="AlphaFoldDB" id="A0A2P1P6U3"/>
<dbReference type="Gene3D" id="3.30.565.10">
    <property type="entry name" value="Histidine kinase-like ATPase, C-terminal domain"/>
    <property type="match status" value="1"/>
</dbReference>
<feature type="transmembrane region" description="Helical" evidence="14">
    <location>
        <begin position="126"/>
        <end position="145"/>
    </location>
</feature>
<comment type="catalytic activity">
    <reaction evidence="12">
        <text>L-proline(in) + Na(+)(in) = L-proline(out) + Na(+)(out)</text>
        <dbReference type="Rhea" id="RHEA:28967"/>
        <dbReference type="ChEBI" id="CHEBI:29101"/>
        <dbReference type="ChEBI" id="CHEBI:60039"/>
    </reaction>
</comment>
<feature type="transmembrane region" description="Helical" evidence="14">
    <location>
        <begin position="71"/>
        <end position="89"/>
    </location>
</feature>
<keyword evidence="8" id="KW-0915">Sodium</keyword>
<evidence type="ECO:0000313" key="16">
    <source>
        <dbReference type="Proteomes" id="UP000241762"/>
    </source>
</evidence>
<dbReference type="Proteomes" id="UP000241762">
    <property type="component" value="Chromosome"/>
</dbReference>
<comment type="subcellular location">
    <subcellularLocation>
        <location evidence="1">Cell membrane</location>
        <topology evidence="1">Multi-pass membrane protein</topology>
    </subcellularLocation>
</comment>
<evidence type="ECO:0000313" key="15">
    <source>
        <dbReference type="EMBL" id="AVP86975.1"/>
    </source>
</evidence>
<dbReference type="GO" id="GO:0005886">
    <property type="term" value="C:plasma membrane"/>
    <property type="evidence" value="ECO:0007669"/>
    <property type="project" value="UniProtKB-SubCell"/>
</dbReference>
<evidence type="ECO:0000256" key="8">
    <source>
        <dbReference type="ARBA" id="ARBA00023053"/>
    </source>
</evidence>